<dbReference type="Proteomes" id="UP000215914">
    <property type="component" value="Unassembled WGS sequence"/>
</dbReference>
<reference evidence="1" key="1">
    <citation type="journal article" date="2017" name="Nature">
        <title>The sunflower genome provides insights into oil metabolism, flowering and Asterid evolution.</title>
        <authorList>
            <person name="Badouin H."/>
            <person name="Gouzy J."/>
            <person name="Grassa C.J."/>
            <person name="Murat F."/>
            <person name="Staton S.E."/>
            <person name="Cottret L."/>
            <person name="Lelandais-Briere C."/>
            <person name="Owens G.L."/>
            <person name="Carrere S."/>
            <person name="Mayjonade B."/>
            <person name="Legrand L."/>
            <person name="Gill N."/>
            <person name="Kane N.C."/>
            <person name="Bowers J.E."/>
            <person name="Hubner S."/>
            <person name="Bellec A."/>
            <person name="Berard A."/>
            <person name="Berges H."/>
            <person name="Blanchet N."/>
            <person name="Boniface M.C."/>
            <person name="Brunel D."/>
            <person name="Catrice O."/>
            <person name="Chaidir N."/>
            <person name="Claudel C."/>
            <person name="Donnadieu C."/>
            <person name="Faraut T."/>
            <person name="Fievet G."/>
            <person name="Helmstetter N."/>
            <person name="King M."/>
            <person name="Knapp S.J."/>
            <person name="Lai Z."/>
            <person name="Le Paslier M.C."/>
            <person name="Lippi Y."/>
            <person name="Lorenzon L."/>
            <person name="Mandel J.R."/>
            <person name="Marage G."/>
            <person name="Marchand G."/>
            <person name="Marquand E."/>
            <person name="Bret-Mestries E."/>
            <person name="Morien E."/>
            <person name="Nambeesan S."/>
            <person name="Nguyen T."/>
            <person name="Pegot-Espagnet P."/>
            <person name="Pouilly N."/>
            <person name="Raftis F."/>
            <person name="Sallet E."/>
            <person name="Schiex T."/>
            <person name="Thomas J."/>
            <person name="Vandecasteele C."/>
            <person name="Vares D."/>
            <person name="Vear F."/>
            <person name="Vautrin S."/>
            <person name="Crespi M."/>
            <person name="Mangin B."/>
            <person name="Burke J.M."/>
            <person name="Salse J."/>
            <person name="Munos S."/>
            <person name="Vincourt P."/>
            <person name="Rieseberg L.H."/>
            <person name="Langlade N.B."/>
        </authorList>
    </citation>
    <scope>NUCLEOTIDE SEQUENCE</scope>
    <source>
        <tissue evidence="1">Leaves</tissue>
    </source>
</reference>
<dbReference type="GO" id="GO:0003743">
    <property type="term" value="F:translation initiation factor activity"/>
    <property type="evidence" value="ECO:0007669"/>
    <property type="project" value="InterPro"/>
</dbReference>
<comment type="caution">
    <text evidence="1">The sequence shown here is derived from an EMBL/GenBank/DDBJ whole genome shotgun (WGS) entry which is preliminary data.</text>
</comment>
<organism evidence="1 2">
    <name type="scientific">Helianthus annuus</name>
    <name type="common">Common sunflower</name>
    <dbReference type="NCBI Taxonomy" id="4232"/>
    <lineage>
        <taxon>Eukaryota</taxon>
        <taxon>Viridiplantae</taxon>
        <taxon>Streptophyta</taxon>
        <taxon>Embryophyta</taxon>
        <taxon>Tracheophyta</taxon>
        <taxon>Spermatophyta</taxon>
        <taxon>Magnoliopsida</taxon>
        <taxon>eudicotyledons</taxon>
        <taxon>Gunneridae</taxon>
        <taxon>Pentapetalae</taxon>
        <taxon>asterids</taxon>
        <taxon>campanulids</taxon>
        <taxon>Asterales</taxon>
        <taxon>Asteraceae</taxon>
        <taxon>Asteroideae</taxon>
        <taxon>Heliantheae alliance</taxon>
        <taxon>Heliantheae</taxon>
        <taxon>Helianthus</taxon>
    </lineage>
</organism>
<dbReference type="Gene3D" id="3.30.780.10">
    <property type="entry name" value="SUI1-like domain"/>
    <property type="match status" value="1"/>
</dbReference>
<protein>
    <submittedName>
        <fullName evidence="1">SUI1 domain superfamily protein</fullName>
    </submittedName>
</protein>
<reference evidence="1" key="2">
    <citation type="submission" date="2020-06" db="EMBL/GenBank/DDBJ databases">
        <title>Helianthus annuus Genome sequencing and assembly Release 2.</title>
        <authorList>
            <person name="Gouzy J."/>
            <person name="Langlade N."/>
            <person name="Munos S."/>
        </authorList>
    </citation>
    <scope>NUCLEOTIDE SEQUENCE</scope>
    <source>
        <tissue evidence="1">Leaves</tissue>
    </source>
</reference>
<dbReference type="SUPFAM" id="SSF55159">
    <property type="entry name" value="eIF1-like"/>
    <property type="match status" value="1"/>
</dbReference>
<gene>
    <name evidence="1" type="ORF">HanXRQr2_Chr11g0485371</name>
</gene>
<sequence length="111" mass="12287">MSELDLQIPSTYVPFAESNAEDSAAGSKDYVHIRIQQRNGRKSLTYEHTSLLASLLLYIRARKSPYAHAPLPTSISVSVRACCSTYEHVSRHARIRASQSHCESAALHSST</sequence>
<dbReference type="AlphaFoldDB" id="A0A9K3MZL2"/>
<dbReference type="EMBL" id="MNCJ02000326">
    <property type="protein sequence ID" value="KAF5781579.1"/>
    <property type="molecule type" value="Genomic_DNA"/>
</dbReference>
<evidence type="ECO:0000313" key="2">
    <source>
        <dbReference type="Proteomes" id="UP000215914"/>
    </source>
</evidence>
<name>A0A9K3MZL2_HELAN</name>
<dbReference type="InterPro" id="IPR036877">
    <property type="entry name" value="SUI1_dom_sf"/>
</dbReference>
<accession>A0A9K3MZL2</accession>
<evidence type="ECO:0000313" key="1">
    <source>
        <dbReference type="EMBL" id="KAF5781579.1"/>
    </source>
</evidence>
<proteinExistence type="predicted"/>
<dbReference type="Gramene" id="mRNA:HanXRQr2_Chr11g0485371">
    <property type="protein sequence ID" value="mRNA:HanXRQr2_Chr11g0485371"/>
    <property type="gene ID" value="HanXRQr2_Chr11g0485371"/>
</dbReference>
<keyword evidence="2" id="KW-1185">Reference proteome</keyword>